<evidence type="ECO:0000256" key="3">
    <source>
        <dbReference type="ARBA" id="ARBA00022448"/>
    </source>
</evidence>
<name>A0A9X2BBG0_9SPHI</name>
<keyword evidence="20" id="KW-1185">Reference proteome</keyword>
<dbReference type="NCBIfam" id="TIGR01783">
    <property type="entry name" value="TonB-siderophor"/>
    <property type="match status" value="1"/>
</dbReference>
<evidence type="ECO:0000256" key="1">
    <source>
        <dbReference type="ARBA" id="ARBA00004571"/>
    </source>
</evidence>
<keyword evidence="8" id="KW-0408">Iron</keyword>
<dbReference type="Gene3D" id="2.170.130.10">
    <property type="entry name" value="TonB-dependent receptor, plug domain"/>
    <property type="match status" value="1"/>
</dbReference>
<evidence type="ECO:0000256" key="16">
    <source>
        <dbReference type="SAM" id="SignalP"/>
    </source>
</evidence>
<dbReference type="GO" id="GO:0038023">
    <property type="term" value="F:signaling receptor activity"/>
    <property type="evidence" value="ECO:0007669"/>
    <property type="project" value="InterPro"/>
</dbReference>
<keyword evidence="5" id="KW-0410">Iron transport</keyword>
<feature type="domain" description="TonB-dependent receptor-like beta-barrel" evidence="17">
    <location>
        <begin position="310"/>
        <end position="749"/>
    </location>
</feature>
<evidence type="ECO:0000256" key="8">
    <source>
        <dbReference type="ARBA" id="ARBA00023004"/>
    </source>
</evidence>
<evidence type="ECO:0000313" key="19">
    <source>
        <dbReference type="EMBL" id="MCJ8208188.1"/>
    </source>
</evidence>
<feature type="chain" id="PRO_5040759231" evidence="16">
    <location>
        <begin position="22"/>
        <end position="789"/>
    </location>
</feature>
<evidence type="ECO:0000256" key="6">
    <source>
        <dbReference type="ARBA" id="ARBA00022692"/>
    </source>
</evidence>
<organism evidence="19 20">
    <name type="scientific">Mucilaginibacter straminoryzae</name>
    <dbReference type="NCBI Taxonomy" id="2932774"/>
    <lineage>
        <taxon>Bacteria</taxon>
        <taxon>Pseudomonadati</taxon>
        <taxon>Bacteroidota</taxon>
        <taxon>Sphingobacteriia</taxon>
        <taxon>Sphingobacteriales</taxon>
        <taxon>Sphingobacteriaceae</taxon>
        <taxon>Mucilaginibacter</taxon>
    </lineage>
</organism>
<dbReference type="SUPFAM" id="SSF49452">
    <property type="entry name" value="Starch-binding domain-like"/>
    <property type="match status" value="1"/>
</dbReference>
<evidence type="ECO:0000256" key="7">
    <source>
        <dbReference type="ARBA" id="ARBA00022729"/>
    </source>
</evidence>
<dbReference type="GO" id="GO:0030246">
    <property type="term" value="F:carbohydrate binding"/>
    <property type="evidence" value="ECO:0007669"/>
    <property type="project" value="InterPro"/>
</dbReference>
<dbReference type="InterPro" id="IPR000531">
    <property type="entry name" value="Beta-barrel_TonB"/>
</dbReference>
<dbReference type="PANTHER" id="PTHR32552:SF68">
    <property type="entry name" value="FERRICHROME OUTER MEMBRANE TRANSPORTER_PHAGE RECEPTOR"/>
    <property type="match status" value="1"/>
</dbReference>
<dbReference type="Pfam" id="PF07715">
    <property type="entry name" value="Plug"/>
    <property type="match status" value="1"/>
</dbReference>
<feature type="signal peptide" evidence="16">
    <location>
        <begin position="1"/>
        <end position="21"/>
    </location>
</feature>
<dbReference type="CDD" id="cd01347">
    <property type="entry name" value="ligand_gated_channel"/>
    <property type="match status" value="1"/>
</dbReference>
<dbReference type="InterPro" id="IPR012910">
    <property type="entry name" value="Plug_dom"/>
</dbReference>
<dbReference type="PROSITE" id="PS01156">
    <property type="entry name" value="TONB_DEPENDENT_REC_2"/>
    <property type="match status" value="1"/>
</dbReference>
<evidence type="ECO:0000256" key="5">
    <source>
        <dbReference type="ARBA" id="ARBA00022496"/>
    </source>
</evidence>
<keyword evidence="12 19" id="KW-0675">Receptor</keyword>
<dbReference type="SUPFAM" id="SSF56935">
    <property type="entry name" value="Porins"/>
    <property type="match status" value="1"/>
</dbReference>
<dbReference type="Pfam" id="PF00593">
    <property type="entry name" value="TonB_dep_Rec_b-barrel"/>
    <property type="match status" value="1"/>
</dbReference>
<dbReference type="Proteomes" id="UP001139450">
    <property type="component" value="Unassembled WGS sequence"/>
</dbReference>
<feature type="domain" description="TonB-dependent receptor plug" evidence="18">
    <location>
        <begin position="135"/>
        <end position="232"/>
    </location>
</feature>
<keyword evidence="13 14" id="KW-0998">Cell outer membrane</keyword>
<dbReference type="InterPro" id="IPR010105">
    <property type="entry name" value="TonB_sidphr_rcpt"/>
</dbReference>
<evidence type="ECO:0000313" key="20">
    <source>
        <dbReference type="Proteomes" id="UP001139450"/>
    </source>
</evidence>
<dbReference type="PANTHER" id="PTHR32552">
    <property type="entry name" value="FERRICHROME IRON RECEPTOR-RELATED"/>
    <property type="match status" value="1"/>
</dbReference>
<keyword evidence="4 14" id="KW-1134">Transmembrane beta strand</keyword>
<keyword evidence="3 14" id="KW-0813">Transport</keyword>
<evidence type="ECO:0000256" key="13">
    <source>
        <dbReference type="ARBA" id="ARBA00023237"/>
    </source>
</evidence>
<keyword evidence="11 14" id="KW-0472">Membrane</keyword>
<comment type="similarity">
    <text evidence="2 14 15">Belongs to the TonB-dependent receptor family.</text>
</comment>
<evidence type="ECO:0000256" key="2">
    <source>
        <dbReference type="ARBA" id="ARBA00009810"/>
    </source>
</evidence>
<dbReference type="InterPro" id="IPR037066">
    <property type="entry name" value="Plug_dom_sf"/>
</dbReference>
<keyword evidence="9" id="KW-0406">Ion transport</keyword>
<keyword evidence="6 14" id="KW-0812">Transmembrane</keyword>
<dbReference type="InterPro" id="IPR039426">
    <property type="entry name" value="TonB-dep_rcpt-like"/>
</dbReference>
<dbReference type="AlphaFoldDB" id="A0A9X2BBG0"/>
<dbReference type="InterPro" id="IPR013784">
    <property type="entry name" value="Carb-bd-like_fold"/>
</dbReference>
<dbReference type="Gene3D" id="2.40.170.20">
    <property type="entry name" value="TonB-dependent receptor, beta-barrel domain"/>
    <property type="match status" value="1"/>
</dbReference>
<evidence type="ECO:0000256" key="11">
    <source>
        <dbReference type="ARBA" id="ARBA00023136"/>
    </source>
</evidence>
<dbReference type="Pfam" id="PF13715">
    <property type="entry name" value="CarbopepD_reg_2"/>
    <property type="match status" value="1"/>
</dbReference>
<evidence type="ECO:0000256" key="14">
    <source>
        <dbReference type="PROSITE-ProRule" id="PRU01360"/>
    </source>
</evidence>
<evidence type="ECO:0000259" key="17">
    <source>
        <dbReference type="Pfam" id="PF00593"/>
    </source>
</evidence>
<evidence type="ECO:0000259" key="18">
    <source>
        <dbReference type="Pfam" id="PF07715"/>
    </source>
</evidence>
<comment type="subcellular location">
    <subcellularLocation>
        <location evidence="1 14">Cell outer membrane</location>
        <topology evidence="1 14">Multi-pass membrane protein</topology>
    </subcellularLocation>
</comment>
<protein>
    <submittedName>
        <fullName evidence="19">TonB-dependent receptor</fullName>
    </submittedName>
</protein>
<comment type="caution">
    <text evidence="19">The sequence shown here is derived from an EMBL/GenBank/DDBJ whole genome shotgun (WGS) entry which is preliminary data.</text>
</comment>
<keyword evidence="10 15" id="KW-0798">TonB box</keyword>
<reference evidence="19" key="1">
    <citation type="submission" date="2022-04" db="EMBL/GenBank/DDBJ databases">
        <title>Mucilaginibacter sp. RS28 isolated from freshwater.</title>
        <authorList>
            <person name="Ko S.-R."/>
        </authorList>
    </citation>
    <scope>NUCLEOTIDE SEQUENCE</scope>
    <source>
        <strain evidence="19">RS28</strain>
    </source>
</reference>
<dbReference type="GO" id="GO:0009279">
    <property type="term" value="C:cell outer membrane"/>
    <property type="evidence" value="ECO:0007669"/>
    <property type="project" value="UniProtKB-SubCell"/>
</dbReference>
<proteinExistence type="inferred from homology"/>
<evidence type="ECO:0000256" key="12">
    <source>
        <dbReference type="ARBA" id="ARBA00023170"/>
    </source>
</evidence>
<dbReference type="GO" id="GO:0015891">
    <property type="term" value="P:siderophore transport"/>
    <property type="evidence" value="ECO:0007669"/>
    <property type="project" value="InterPro"/>
</dbReference>
<evidence type="ECO:0000256" key="4">
    <source>
        <dbReference type="ARBA" id="ARBA00022452"/>
    </source>
</evidence>
<dbReference type="InterPro" id="IPR036942">
    <property type="entry name" value="Beta-barrel_TonB_sf"/>
</dbReference>
<dbReference type="InterPro" id="IPR010917">
    <property type="entry name" value="TonB_rcpt_CS"/>
</dbReference>
<keyword evidence="7 16" id="KW-0732">Signal</keyword>
<dbReference type="EMBL" id="JALJEJ010000001">
    <property type="protein sequence ID" value="MCJ8208188.1"/>
    <property type="molecule type" value="Genomic_DNA"/>
</dbReference>
<accession>A0A9X2BBG0</accession>
<sequence length="789" mass="87917">MMNKSIYIFTILFTLFSNAFAQRGGTIQGTVTSADGKPVEAVTIGLANTTRGTLTNEKGHFTISKVKPGNYTIKVSAVGLTPAEKTVTVTAGATTSVNFMLSENASQLGEVAILGNHKKYKVDQPSPSLRLNEPLLQVPQNIQVVTNDQIKDQQIFNMLEGVSRNVSGVVMQEHWGNYAPVYGRGDRLSPFRNGFNIEAPWGPLNEDMAFVDRIEFVKGPAAFMLANGNPSGFYNVVTKKPTGVNRQSVEFTAGSFNTYRASADLDGTFTQDGKLQYRLNLVGQLSKSFRPYDFTNKFGVDPVLRYKFDDKNTLTAEYTYQYQRMNAFGTAYLFSTDGYKTLPRDFTNAPSNSPSTAINDHSAFLTYEHKFSDKWTATVQGAYFYYKQNGYSYWIDSILRNGNAYRSLGLWDAVNKNKFGQAFVSGEVKTGPIVHRILGGIDLGDKHYLADFNQSRSLDANKPFNIYNPNNGPAAWAPFDETTPLKIRANGTDYWQTYQSGYVQDELGFFNQKLRLTLAGRFTHAVTNNPYSGRAMNRKFTPRFGLSYSIDDATSIYGVYDQAFIPQMGRVRGGGTPDPITGNNIEGGIKRDWFNGKWSTSVSVYQIIKNNQLIADPDNPTSGLQIALGQTKVNGVEFDARGEITNGLNLMVNYAYTNPRITKNEALPSAIGSPIPGFAKHVTNAWLTYRLQRGELKGLGFSAGYQWQLTRYPWSLSTRQTDVPNYFRVDAGASYIYKKYSLALNVNNLLNAYLFSGGHNDYYSPQGATVYTWQAEAPRNVRVTVGYRF</sequence>
<gene>
    <name evidence="19" type="ORF">MUY27_00620</name>
</gene>
<dbReference type="Gene3D" id="2.60.40.1120">
    <property type="entry name" value="Carboxypeptidase-like, regulatory domain"/>
    <property type="match status" value="1"/>
</dbReference>
<evidence type="ECO:0000256" key="10">
    <source>
        <dbReference type="ARBA" id="ARBA00023077"/>
    </source>
</evidence>
<evidence type="ECO:0000256" key="9">
    <source>
        <dbReference type="ARBA" id="ARBA00023065"/>
    </source>
</evidence>
<dbReference type="GO" id="GO:0015344">
    <property type="term" value="F:siderophore uptake transmembrane transporter activity"/>
    <property type="evidence" value="ECO:0007669"/>
    <property type="project" value="TreeGrafter"/>
</dbReference>
<dbReference type="RefSeq" id="WP_245128023.1">
    <property type="nucleotide sequence ID" value="NZ_JALJEJ010000001.1"/>
</dbReference>
<evidence type="ECO:0000256" key="15">
    <source>
        <dbReference type="RuleBase" id="RU003357"/>
    </source>
</evidence>
<dbReference type="PROSITE" id="PS52016">
    <property type="entry name" value="TONB_DEPENDENT_REC_3"/>
    <property type="match status" value="1"/>
</dbReference>